<reference evidence="1 2" key="1">
    <citation type="submission" date="2017-01" db="EMBL/GenBank/DDBJ databases">
        <authorList>
            <person name="Mah S.A."/>
            <person name="Swanson W.J."/>
            <person name="Moy G.W."/>
            <person name="Vacquier V.D."/>
        </authorList>
    </citation>
    <scope>NUCLEOTIDE SEQUENCE [LARGE SCALE GENOMIC DNA]</scope>
    <source>
        <strain evidence="1 2">DSM 11589</strain>
    </source>
</reference>
<organism evidence="1 2">
    <name type="scientific">Insolitispirillum peregrinum</name>
    <dbReference type="NCBI Taxonomy" id="80876"/>
    <lineage>
        <taxon>Bacteria</taxon>
        <taxon>Pseudomonadati</taxon>
        <taxon>Pseudomonadota</taxon>
        <taxon>Alphaproteobacteria</taxon>
        <taxon>Rhodospirillales</taxon>
        <taxon>Novispirillaceae</taxon>
        <taxon>Insolitispirillum</taxon>
    </lineage>
</organism>
<accession>A0A1N7Q9B2</accession>
<dbReference type="EMBL" id="FTOA01000012">
    <property type="protein sequence ID" value="SIT19425.1"/>
    <property type="molecule type" value="Genomic_DNA"/>
</dbReference>
<protein>
    <submittedName>
        <fullName evidence="1">Uncharacterized protein</fullName>
    </submittedName>
</protein>
<name>A0A1N7Q9B2_9PROT</name>
<evidence type="ECO:0000313" key="1">
    <source>
        <dbReference type="EMBL" id="SIT19425.1"/>
    </source>
</evidence>
<evidence type="ECO:0000313" key="2">
    <source>
        <dbReference type="Proteomes" id="UP000185678"/>
    </source>
</evidence>
<proteinExistence type="predicted"/>
<sequence length="58" mass="6830">MDFVHFARIRTARFADSRHLERLSLVRNAASRFPHKSLERFHAERKLSALLVPHFPSC</sequence>
<dbReference type="AlphaFoldDB" id="A0A1N7Q9B2"/>
<keyword evidence="2" id="KW-1185">Reference proteome</keyword>
<dbReference type="Proteomes" id="UP000185678">
    <property type="component" value="Unassembled WGS sequence"/>
</dbReference>
<gene>
    <name evidence="1" type="ORF">SAMN05421779_11237</name>
</gene>